<reference evidence="4" key="1">
    <citation type="submission" date="2016-11" db="UniProtKB">
        <authorList>
            <consortium name="WormBaseParasite"/>
        </authorList>
    </citation>
    <scope>IDENTIFICATION</scope>
</reference>
<feature type="transmembrane region" description="Helical" evidence="2">
    <location>
        <begin position="84"/>
        <end position="106"/>
    </location>
</feature>
<sequence length="114" mass="12629">MAEIAHHLERITGLPRPQPQRPANAPITQQPAIQATQTLEPHVLPADRASPLPHHVPHKLEHLPPQLIFGMSNKASRKKKKKVCVINVYDIAMTLSITALISGYLASVSYKNCF</sequence>
<evidence type="ECO:0000256" key="2">
    <source>
        <dbReference type="SAM" id="Phobius"/>
    </source>
</evidence>
<keyword evidence="2" id="KW-1133">Transmembrane helix</keyword>
<proteinExistence type="predicted"/>
<protein>
    <submittedName>
        <fullName evidence="4">Transmembrane protein</fullName>
    </submittedName>
</protein>
<dbReference type="WBParaSite" id="L893_g33891.t1">
    <property type="protein sequence ID" value="L893_g33891.t1"/>
    <property type="gene ID" value="L893_g33891"/>
</dbReference>
<evidence type="ECO:0000313" key="4">
    <source>
        <dbReference type="WBParaSite" id="L893_g33891.t1"/>
    </source>
</evidence>
<dbReference type="AlphaFoldDB" id="A0A1I8A9F0"/>
<evidence type="ECO:0000256" key="1">
    <source>
        <dbReference type="SAM" id="MobiDB-lite"/>
    </source>
</evidence>
<organism evidence="3 4">
    <name type="scientific">Steinernema glaseri</name>
    <dbReference type="NCBI Taxonomy" id="37863"/>
    <lineage>
        <taxon>Eukaryota</taxon>
        <taxon>Metazoa</taxon>
        <taxon>Ecdysozoa</taxon>
        <taxon>Nematoda</taxon>
        <taxon>Chromadorea</taxon>
        <taxon>Rhabditida</taxon>
        <taxon>Tylenchina</taxon>
        <taxon>Panagrolaimomorpha</taxon>
        <taxon>Strongyloidoidea</taxon>
        <taxon>Steinernematidae</taxon>
        <taxon>Steinernema</taxon>
    </lineage>
</organism>
<name>A0A1I8A9F0_9BILA</name>
<accession>A0A1I8A9F0</accession>
<feature type="compositionally biased region" description="Basic and acidic residues" evidence="1">
    <location>
        <begin position="1"/>
        <end position="10"/>
    </location>
</feature>
<keyword evidence="2" id="KW-0812">Transmembrane</keyword>
<dbReference type="Proteomes" id="UP000095287">
    <property type="component" value="Unplaced"/>
</dbReference>
<keyword evidence="2" id="KW-0472">Membrane</keyword>
<keyword evidence="3" id="KW-1185">Reference proteome</keyword>
<feature type="region of interest" description="Disordered" evidence="1">
    <location>
        <begin position="1"/>
        <end position="28"/>
    </location>
</feature>
<evidence type="ECO:0000313" key="3">
    <source>
        <dbReference type="Proteomes" id="UP000095287"/>
    </source>
</evidence>